<evidence type="ECO:0008006" key="3">
    <source>
        <dbReference type="Google" id="ProtNLM"/>
    </source>
</evidence>
<dbReference type="AlphaFoldDB" id="A0A4Z0YP51"/>
<accession>A0A4Z0YP51</accession>
<evidence type="ECO:0000313" key="2">
    <source>
        <dbReference type="Proteomes" id="UP000297716"/>
    </source>
</evidence>
<evidence type="ECO:0000313" key="1">
    <source>
        <dbReference type="EMBL" id="TGJ85557.1"/>
    </source>
</evidence>
<dbReference type="OrthoDB" id="5282017at2759"/>
<proteinExistence type="predicted"/>
<reference evidence="1 2" key="1">
    <citation type="submission" date="2019-03" db="EMBL/GenBank/DDBJ databases">
        <title>Draft genome sequence of Xylaria hypoxylon DSM 108379, a ubiquitous saprotrophic-parasitic fungi on hardwood.</title>
        <authorList>
            <person name="Buettner E."/>
            <person name="Leonhardt S."/>
            <person name="Gebauer A.M."/>
            <person name="Liers C."/>
            <person name="Hofrichter M."/>
            <person name="Kellner H."/>
        </authorList>
    </citation>
    <scope>NUCLEOTIDE SEQUENCE [LARGE SCALE GENOMIC DNA]</scope>
    <source>
        <strain evidence="1 2">DSM 108379</strain>
    </source>
</reference>
<gene>
    <name evidence="1" type="ORF">E0Z10_g3201</name>
</gene>
<sequence length="306" mass="35007">MESKSFFNLPKATLLESHEDETFFGPRQKHSFETHWTTFQEQKMSKQSLFDLFAGKIPVIRQHDFLSSEECVQMVEVLKTHKFGIYDIDHVWPRVGCIGIAQTDYVHNKEGYFAKVKEACSLHDSWRDELGIDVVERVMGSLKSASGIVVRRAREDERNYFAGVVRGIDTGIQIHADYAPFEGNGWEIGRIVAQMSWNILLNPIAGGDTFIFDRQWQAPQDDLAWRKAFPKYAYDPRIVDGHALKVVKPTPGDLYWFNPRNFHEVRACDISKDSASQGVPTRYTVSSFVGFMPAHNGEPDTIILWS</sequence>
<organism evidence="1 2">
    <name type="scientific">Xylaria hypoxylon</name>
    <dbReference type="NCBI Taxonomy" id="37992"/>
    <lineage>
        <taxon>Eukaryota</taxon>
        <taxon>Fungi</taxon>
        <taxon>Dikarya</taxon>
        <taxon>Ascomycota</taxon>
        <taxon>Pezizomycotina</taxon>
        <taxon>Sordariomycetes</taxon>
        <taxon>Xylariomycetidae</taxon>
        <taxon>Xylariales</taxon>
        <taxon>Xylariaceae</taxon>
        <taxon>Xylaria</taxon>
    </lineage>
</organism>
<name>A0A4Z0YP51_9PEZI</name>
<keyword evidence="2" id="KW-1185">Reference proteome</keyword>
<protein>
    <recommendedName>
        <fullName evidence="3">Prolyl 4-hydroxylase alpha subunit Fe(2+) 2OG dioxygenase domain-containing protein</fullName>
    </recommendedName>
</protein>
<dbReference type="InterPro" id="IPR055091">
    <property type="entry name" value="WelO5-like"/>
</dbReference>
<comment type="caution">
    <text evidence="1">The sequence shown here is derived from an EMBL/GenBank/DDBJ whole genome shotgun (WGS) entry which is preliminary data.</text>
</comment>
<dbReference type="Pfam" id="PF22814">
    <property type="entry name" value="WelO5"/>
    <property type="match status" value="1"/>
</dbReference>
<dbReference type="Proteomes" id="UP000297716">
    <property type="component" value="Unassembled WGS sequence"/>
</dbReference>
<dbReference type="EMBL" id="SKBN01000043">
    <property type="protein sequence ID" value="TGJ85557.1"/>
    <property type="molecule type" value="Genomic_DNA"/>
</dbReference>